<feature type="compositionally biased region" description="Acidic residues" evidence="1">
    <location>
        <begin position="277"/>
        <end position="294"/>
    </location>
</feature>
<feature type="compositionally biased region" description="Basic and acidic residues" evidence="1">
    <location>
        <begin position="41"/>
        <end position="52"/>
    </location>
</feature>
<dbReference type="EMBL" id="MU858080">
    <property type="protein sequence ID" value="KAK4215390.1"/>
    <property type="molecule type" value="Genomic_DNA"/>
</dbReference>
<dbReference type="PANTHER" id="PTHR37792">
    <property type="entry name" value="RIBONUCLEASE MRP PROTEIN SUBUNIT RMP1"/>
    <property type="match status" value="1"/>
</dbReference>
<organism evidence="3 4">
    <name type="scientific">Rhypophila decipiens</name>
    <dbReference type="NCBI Taxonomy" id="261697"/>
    <lineage>
        <taxon>Eukaryota</taxon>
        <taxon>Fungi</taxon>
        <taxon>Dikarya</taxon>
        <taxon>Ascomycota</taxon>
        <taxon>Pezizomycotina</taxon>
        <taxon>Sordariomycetes</taxon>
        <taxon>Sordariomycetidae</taxon>
        <taxon>Sordariales</taxon>
        <taxon>Naviculisporaceae</taxon>
        <taxon>Rhypophila</taxon>
    </lineage>
</organism>
<accession>A0AAN6YCK3</accession>
<gene>
    <name evidence="3" type="ORF">QBC37DRAFT_481476</name>
</gene>
<feature type="region of interest" description="Disordered" evidence="1">
    <location>
        <begin position="255"/>
        <end position="471"/>
    </location>
</feature>
<evidence type="ECO:0000259" key="2">
    <source>
        <dbReference type="Pfam" id="PF20945"/>
    </source>
</evidence>
<evidence type="ECO:0000256" key="1">
    <source>
        <dbReference type="SAM" id="MobiDB-lite"/>
    </source>
</evidence>
<feature type="compositionally biased region" description="Low complexity" evidence="1">
    <location>
        <begin position="423"/>
        <end position="440"/>
    </location>
</feature>
<dbReference type="GO" id="GO:0000294">
    <property type="term" value="P:nuclear-transcribed mRNA catabolic process, RNase MRP-dependent"/>
    <property type="evidence" value="ECO:0007669"/>
    <property type="project" value="TreeGrafter"/>
</dbReference>
<feature type="region of interest" description="Disordered" evidence="1">
    <location>
        <begin position="1"/>
        <end position="59"/>
    </location>
</feature>
<dbReference type="GO" id="GO:0000172">
    <property type="term" value="C:ribonuclease MRP complex"/>
    <property type="evidence" value="ECO:0007669"/>
    <property type="project" value="InterPro"/>
</dbReference>
<dbReference type="Proteomes" id="UP001301769">
    <property type="component" value="Unassembled WGS sequence"/>
</dbReference>
<comment type="caution">
    <text evidence="3">The sequence shown here is derived from an EMBL/GenBank/DDBJ whole genome shotgun (WGS) entry which is preliminary data.</text>
</comment>
<feature type="domain" description="RNase MRP protein 1 RNA binding" evidence="2">
    <location>
        <begin position="68"/>
        <end position="192"/>
    </location>
</feature>
<dbReference type="InterPro" id="IPR047205">
    <property type="entry name" value="RMP1"/>
</dbReference>
<dbReference type="PANTHER" id="PTHR37792:SF1">
    <property type="entry name" value="RIBONUCLEASE MRP PROTEIN SUBUNIT RMP1"/>
    <property type="match status" value="1"/>
</dbReference>
<dbReference type="InterPro" id="IPR047204">
    <property type="entry name" value="RMP1_RBD"/>
</dbReference>
<keyword evidence="4" id="KW-1185">Reference proteome</keyword>
<feature type="compositionally biased region" description="Low complexity" evidence="1">
    <location>
        <begin position="1"/>
        <end position="14"/>
    </location>
</feature>
<protein>
    <recommendedName>
        <fullName evidence="2">RNase MRP protein 1 RNA binding domain-containing protein</fullName>
    </recommendedName>
</protein>
<dbReference type="CDD" id="cd22573">
    <property type="entry name" value="RMP1_RBD"/>
    <property type="match status" value="1"/>
</dbReference>
<name>A0AAN6YCK3_9PEZI</name>
<proteinExistence type="predicted"/>
<evidence type="ECO:0000313" key="4">
    <source>
        <dbReference type="Proteomes" id="UP001301769"/>
    </source>
</evidence>
<reference evidence="3" key="1">
    <citation type="journal article" date="2023" name="Mol. Phylogenet. Evol.">
        <title>Genome-scale phylogeny and comparative genomics of the fungal order Sordariales.</title>
        <authorList>
            <person name="Hensen N."/>
            <person name="Bonometti L."/>
            <person name="Westerberg I."/>
            <person name="Brannstrom I.O."/>
            <person name="Guillou S."/>
            <person name="Cros-Aarteil S."/>
            <person name="Calhoun S."/>
            <person name="Haridas S."/>
            <person name="Kuo A."/>
            <person name="Mondo S."/>
            <person name="Pangilinan J."/>
            <person name="Riley R."/>
            <person name="LaButti K."/>
            <person name="Andreopoulos B."/>
            <person name="Lipzen A."/>
            <person name="Chen C."/>
            <person name="Yan M."/>
            <person name="Daum C."/>
            <person name="Ng V."/>
            <person name="Clum A."/>
            <person name="Steindorff A."/>
            <person name="Ohm R.A."/>
            <person name="Martin F."/>
            <person name="Silar P."/>
            <person name="Natvig D.O."/>
            <person name="Lalanne C."/>
            <person name="Gautier V."/>
            <person name="Ament-Velasquez S.L."/>
            <person name="Kruys A."/>
            <person name="Hutchinson M.I."/>
            <person name="Powell A.J."/>
            <person name="Barry K."/>
            <person name="Miller A.N."/>
            <person name="Grigoriev I.V."/>
            <person name="Debuchy R."/>
            <person name="Gladieux P."/>
            <person name="Hiltunen Thoren M."/>
            <person name="Johannesson H."/>
        </authorList>
    </citation>
    <scope>NUCLEOTIDE SEQUENCE</scope>
    <source>
        <strain evidence="3">PSN293</strain>
    </source>
</reference>
<feature type="compositionally biased region" description="Basic and acidic residues" evidence="1">
    <location>
        <begin position="390"/>
        <end position="400"/>
    </location>
</feature>
<reference evidence="3" key="2">
    <citation type="submission" date="2023-05" db="EMBL/GenBank/DDBJ databases">
        <authorList>
            <consortium name="Lawrence Berkeley National Laboratory"/>
            <person name="Steindorff A."/>
            <person name="Hensen N."/>
            <person name="Bonometti L."/>
            <person name="Westerberg I."/>
            <person name="Brannstrom I.O."/>
            <person name="Guillou S."/>
            <person name="Cros-Aarteil S."/>
            <person name="Calhoun S."/>
            <person name="Haridas S."/>
            <person name="Kuo A."/>
            <person name="Mondo S."/>
            <person name="Pangilinan J."/>
            <person name="Riley R."/>
            <person name="Labutti K."/>
            <person name="Andreopoulos B."/>
            <person name="Lipzen A."/>
            <person name="Chen C."/>
            <person name="Yanf M."/>
            <person name="Daum C."/>
            <person name="Ng V."/>
            <person name="Clum A."/>
            <person name="Ohm R."/>
            <person name="Martin F."/>
            <person name="Silar P."/>
            <person name="Natvig D."/>
            <person name="Lalanne C."/>
            <person name="Gautier V."/>
            <person name="Ament-Velasquez S.L."/>
            <person name="Kruys A."/>
            <person name="Hutchinson M.I."/>
            <person name="Powell A.J."/>
            <person name="Barry K."/>
            <person name="Miller A.N."/>
            <person name="Grigoriev I.V."/>
            <person name="Debuchy R."/>
            <person name="Gladieux P."/>
            <person name="Thoren M.H."/>
            <person name="Johannesson H."/>
        </authorList>
    </citation>
    <scope>NUCLEOTIDE SEQUENCE</scope>
    <source>
        <strain evidence="3">PSN293</strain>
    </source>
</reference>
<dbReference type="GO" id="GO:0042134">
    <property type="term" value="F:rRNA primary transcript binding"/>
    <property type="evidence" value="ECO:0007669"/>
    <property type="project" value="InterPro"/>
</dbReference>
<evidence type="ECO:0000313" key="3">
    <source>
        <dbReference type="EMBL" id="KAK4215390.1"/>
    </source>
</evidence>
<dbReference type="AlphaFoldDB" id="A0AAN6YCK3"/>
<dbReference type="Pfam" id="PF20945">
    <property type="entry name" value="RMP1"/>
    <property type="match status" value="1"/>
</dbReference>
<sequence length="471" mass="52293">MSSSTLLPSSQRSQKPTQNKKQTPDKQQQKAKVGGQDNTNETEKEKEDEFQNRPRQKAINSLEPALHILERFHHRNKNQHRRSKWWAEADMLRRQVKKFIEALYDGLEEEERANKILARASKNPATGMKMKGKSGKENDLGDGLVKDKFGIYERGVYLRGLLVPRAWLAFSQVVADERFAQLGLMLLATLAQVDQVVSAFAPGPDVDEEDDDLDDLVDSARNQEISSVRETAVIEDVGVAISREEFIMTTMSVRTGGASAQGGERKTRERTIISVETDGDVDDDGEFEGFDDDAPSSMLDPVSTYTNERPATAVVEEEASTMESTNKKTKKKRPRNEEEEEQLSREEGTEDDDIGSIFSSLIPTTKKKKRSSKAATGGSVVSSSKTLKASVEEEPSKLDDDSGDEIGSIFSSLIPKTTKKKSSTPASASASTPTTTTTSKIKTKSKEKEKEKKKKKKRQDDEFDDIFGGLV</sequence>
<dbReference type="GO" id="GO:0000466">
    <property type="term" value="P:maturation of 5.8S rRNA from tricistronic rRNA transcript (SSU-rRNA, 5.8S rRNA, LSU-rRNA)"/>
    <property type="evidence" value="ECO:0007669"/>
    <property type="project" value="TreeGrafter"/>
</dbReference>